<gene>
    <name evidence="5" type="ORF">F8O01_10015</name>
</gene>
<dbReference type="AlphaFoldDB" id="A0A7J5BQX0"/>
<dbReference type="GO" id="GO:0016887">
    <property type="term" value="F:ATP hydrolysis activity"/>
    <property type="evidence" value="ECO:0007669"/>
    <property type="project" value="InterPro"/>
</dbReference>
<evidence type="ECO:0000256" key="1">
    <source>
        <dbReference type="ARBA" id="ARBA00022448"/>
    </source>
</evidence>
<dbReference type="Proteomes" id="UP000467240">
    <property type="component" value="Unassembled WGS sequence"/>
</dbReference>
<dbReference type="InterPro" id="IPR051782">
    <property type="entry name" value="ABC_Transporter_VariousFunc"/>
</dbReference>
<dbReference type="InterPro" id="IPR003439">
    <property type="entry name" value="ABC_transporter-like_ATP-bd"/>
</dbReference>
<reference evidence="5 6" key="1">
    <citation type="submission" date="2019-09" db="EMBL/GenBank/DDBJ databases">
        <title>Phylogeny of genus Pseudoclavibacter and closely related genus.</title>
        <authorList>
            <person name="Li Y."/>
        </authorList>
    </citation>
    <scope>NUCLEOTIDE SEQUENCE [LARGE SCALE GENOMIC DNA]</scope>
    <source>
        <strain evidence="5 6">DSM 23821</strain>
    </source>
</reference>
<evidence type="ECO:0000256" key="3">
    <source>
        <dbReference type="ARBA" id="ARBA00022840"/>
    </source>
</evidence>
<keyword evidence="1" id="KW-0813">Transport</keyword>
<dbReference type="EMBL" id="WBJZ01000011">
    <property type="protein sequence ID" value="KAB1656712.1"/>
    <property type="molecule type" value="Genomic_DNA"/>
</dbReference>
<dbReference type="PANTHER" id="PTHR42939:SF1">
    <property type="entry name" value="ABC TRANSPORTER ATP-BINDING PROTEIN ALBC-RELATED"/>
    <property type="match status" value="1"/>
</dbReference>
<name>A0A7J5BQX0_9MICO</name>
<dbReference type="SUPFAM" id="SSF52540">
    <property type="entry name" value="P-loop containing nucleoside triphosphate hydrolases"/>
    <property type="match status" value="1"/>
</dbReference>
<organism evidence="5 6">
    <name type="scientific">Pseudoclavibacter chungangensis</name>
    <dbReference type="NCBI Taxonomy" id="587635"/>
    <lineage>
        <taxon>Bacteria</taxon>
        <taxon>Bacillati</taxon>
        <taxon>Actinomycetota</taxon>
        <taxon>Actinomycetes</taxon>
        <taxon>Micrococcales</taxon>
        <taxon>Microbacteriaceae</taxon>
        <taxon>Pseudoclavibacter</taxon>
    </lineage>
</organism>
<keyword evidence="6" id="KW-1185">Reference proteome</keyword>
<keyword evidence="2" id="KW-0547">Nucleotide-binding</keyword>
<protein>
    <submittedName>
        <fullName evidence="5">ABC transporter ATP-binding protein</fullName>
    </submittedName>
</protein>
<keyword evidence="3 5" id="KW-0067">ATP-binding</keyword>
<evidence type="ECO:0000256" key="2">
    <source>
        <dbReference type="ARBA" id="ARBA00022741"/>
    </source>
</evidence>
<dbReference type="OrthoDB" id="9804819at2"/>
<dbReference type="PROSITE" id="PS50893">
    <property type="entry name" value="ABC_TRANSPORTER_2"/>
    <property type="match status" value="1"/>
</dbReference>
<proteinExistence type="predicted"/>
<evidence type="ECO:0000313" key="5">
    <source>
        <dbReference type="EMBL" id="KAB1656712.1"/>
    </source>
</evidence>
<dbReference type="GO" id="GO:0005524">
    <property type="term" value="F:ATP binding"/>
    <property type="evidence" value="ECO:0007669"/>
    <property type="project" value="UniProtKB-KW"/>
</dbReference>
<dbReference type="SMART" id="SM00382">
    <property type="entry name" value="AAA"/>
    <property type="match status" value="1"/>
</dbReference>
<accession>A0A7J5BQX0</accession>
<dbReference type="Pfam" id="PF00005">
    <property type="entry name" value="ABC_tran"/>
    <property type="match status" value="1"/>
</dbReference>
<evidence type="ECO:0000313" key="6">
    <source>
        <dbReference type="Proteomes" id="UP000467240"/>
    </source>
</evidence>
<dbReference type="InterPro" id="IPR003593">
    <property type="entry name" value="AAA+_ATPase"/>
</dbReference>
<sequence>MTTVIEAVGLTKHYRGGVHALDGVDLRLDANRIHGLLGRNGAGKTTLMQVLTGQLVRTGGDARVFGADPFEDAAVLSRTCFIQESRKYPDGYRAKDVLAVARELHASWDAAFEERLVDDFRLPLDRNIRKLSRGQLSAIGIIVGLASRAELTFFDEPYLGLDAVARQRFYDHLLADFGEHPRTVLLSTHLIDEVAALLEHVVVIDEGRVIVDADADELGQRAFEVSGRSDAVEAFAVGRELLHTQRLGSLASATLLGPLDPASRAEAESAGLELGRVSLQSLIVHLTTDLESAREATTKGARR</sequence>
<dbReference type="PANTHER" id="PTHR42939">
    <property type="entry name" value="ABC TRANSPORTER ATP-BINDING PROTEIN ALBC-RELATED"/>
    <property type="match status" value="1"/>
</dbReference>
<evidence type="ECO:0000259" key="4">
    <source>
        <dbReference type="PROSITE" id="PS50893"/>
    </source>
</evidence>
<dbReference type="InterPro" id="IPR027417">
    <property type="entry name" value="P-loop_NTPase"/>
</dbReference>
<comment type="caution">
    <text evidence="5">The sequence shown here is derived from an EMBL/GenBank/DDBJ whole genome shotgun (WGS) entry which is preliminary data.</text>
</comment>
<dbReference type="RefSeq" id="WP_158040726.1">
    <property type="nucleotide sequence ID" value="NZ_JACCFV010000001.1"/>
</dbReference>
<dbReference type="CDD" id="cd03230">
    <property type="entry name" value="ABC_DR_subfamily_A"/>
    <property type="match status" value="1"/>
</dbReference>
<feature type="domain" description="ABC transporter" evidence="4">
    <location>
        <begin position="5"/>
        <end position="231"/>
    </location>
</feature>
<dbReference type="Gene3D" id="3.40.50.300">
    <property type="entry name" value="P-loop containing nucleotide triphosphate hydrolases"/>
    <property type="match status" value="1"/>
</dbReference>